<keyword evidence="3" id="KW-1185">Reference proteome</keyword>
<evidence type="ECO:0000313" key="3">
    <source>
        <dbReference type="Proteomes" id="UP001642540"/>
    </source>
</evidence>
<protein>
    <submittedName>
        <fullName evidence="2">Uncharacterized protein</fullName>
    </submittedName>
</protein>
<keyword evidence="1" id="KW-0472">Membrane</keyword>
<reference evidence="2 3" key="1">
    <citation type="submission" date="2024-08" db="EMBL/GenBank/DDBJ databases">
        <authorList>
            <person name="Cucini C."/>
            <person name="Frati F."/>
        </authorList>
    </citation>
    <scope>NUCLEOTIDE SEQUENCE [LARGE SCALE GENOMIC DNA]</scope>
</reference>
<keyword evidence="1" id="KW-1133">Transmembrane helix</keyword>
<accession>A0ABP1RU31</accession>
<dbReference type="EMBL" id="CAXLJM020000109">
    <property type="protein sequence ID" value="CAL8135803.1"/>
    <property type="molecule type" value="Genomic_DNA"/>
</dbReference>
<gene>
    <name evidence="2" type="ORF">ODALV1_LOCUS26148</name>
</gene>
<name>A0ABP1RU31_9HEXA</name>
<dbReference type="Proteomes" id="UP001642540">
    <property type="component" value="Unassembled WGS sequence"/>
</dbReference>
<proteinExistence type="predicted"/>
<feature type="transmembrane region" description="Helical" evidence="1">
    <location>
        <begin position="808"/>
        <end position="828"/>
    </location>
</feature>
<keyword evidence="1" id="KW-0812">Transmembrane</keyword>
<evidence type="ECO:0000256" key="1">
    <source>
        <dbReference type="SAM" id="Phobius"/>
    </source>
</evidence>
<comment type="caution">
    <text evidence="2">The sequence shown here is derived from an EMBL/GenBank/DDBJ whole genome shotgun (WGS) entry which is preliminary data.</text>
</comment>
<evidence type="ECO:0000313" key="2">
    <source>
        <dbReference type="EMBL" id="CAL8135803.1"/>
    </source>
</evidence>
<organism evidence="2 3">
    <name type="scientific">Orchesella dallaii</name>
    <dbReference type="NCBI Taxonomy" id="48710"/>
    <lineage>
        <taxon>Eukaryota</taxon>
        <taxon>Metazoa</taxon>
        <taxon>Ecdysozoa</taxon>
        <taxon>Arthropoda</taxon>
        <taxon>Hexapoda</taxon>
        <taxon>Collembola</taxon>
        <taxon>Entomobryomorpha</taxon>
        <taxon>Entomobryoidea</taxon>
        <taxon>Orchesellidae</taxon>
        <taxon>Orchesellinae</taxon>
        <taxon>Orchesella</taxon>
    </lineage>
</organism>
<sequence length="880" mass="101441">MLQYRNLSNSNLRDFYRVYDAKTIKCLEANKSFRQCMHEEDAYKKIHPKSDEFPTPSNLDEFLRPFADLKCFISVINHREVNFITKHHPISIWTPEPADITLKFPQNKSEQNTIWTPKGLFKKKYITGVNRTQLCNNSRFMWKSKILQRDTLLSTGLCLGIDLFSYSGQVKPWNCQVDVRLYPIPFDGDASSLNGYPQLFIRNPAGYDANQYFKSMIYSRAPSTTIFVTYEALQNVSENNMRYWVAPIIPRLQPSNIAILHAIVSADAKKVKKIRSVHAVKVSIVIRRNLFLFLELGVQLRPIFLKDLKSVDVLAEYLHASPHEALLWILPFNLWNPVSSETVSFHIEICRSNVNMRALLNTGTSDANTKLAVAYAQLWFSIMKNASILIERYSRICQPLTGKILEAPFNMDASGVTFDEEKLALRAPHGRALNIYNTMSALRFVSCGKAEMESMAFVELISVFDGYIWLFVSISVVVLVPTIQYIADAQKSGNCLENNQLMHVFKHWLCLVKVLLEQGDPFPLSLQQTNPVRLVVSCVLLVAIVLSNAYKNTNVYNMIVPREPFRYQRFEELMLNKFTVYSRTERVNIHSNNRIQPGDLSWNLPKSSNRWAGGKSPSAYIQKELFMDFFTRQQYESQSLDFHNNSLELLRNVSFETRLHPHLDTAVENRLKEITKLGNLSQQISISPEYRSRFSDLVIKDEERILEEFMDQCNKTALVLPSFMCHQHKRRLQHLGRREVFVGKEIYTNPSLSFSLGGLIPPYIVKRLSGMGSSGLWEWWMKAIHKGSGLNSYTVNKALRKPTWDGNILVIFALLSFGIIVALLCLVIENRKRLYSQVQKGIVHVKQLCLTVYKSIQQKKLTVKNKQTTVRKRRSRPRKF</sequence>